<reference evidence="2 3" key="1">
    <citation type="submission" date="2016-04" db="EMBL/GenBank/DDBJ databases">
        <title>Complete genome sequence of Bacillus oceanisediminis strain 2691.</title>
        <authorList>
            <person name="Jeong H."/>
            <person name="Kim H.J."/>
            <person name="Lee D.-W."/>
        </authorList>
    </citation>
    <scope>NUCLEOTIDE SEQUENCE [LARGE SCALE GENOMIC DNA]</scope>
    <source>
        <strain evidence="2 3">2691</strain>
    </source>
</reference>
<dbReference type="REBASE" id="55635">
    <property type="entry name" value="Boc2691McrBP"/>
</dbReference>
<organism evidence="2 3">
    <name type="scientific">Cytobacillus oceanisediminis 2691</name>
    <dbReference type="NCBI Taxonomy" id="1196031"/>
    <lineage>
        <taxon>Bacteria</taxon>
        <taxon>Bacillati</taxon>
        <taxon>Bacillota</taxon>
        <taxon>Bacilli</taxon>
        <taxon>Bacillales</taxon>
        <taxon>Bacillaceae</taxon>
        <taxon>Cytobacillus</taxon>
    </lineage>
</organism>
<dbReference type="Pfam" id="PF01844">
    <property type="entry name" value="HNH"/>
    <property type="match status" value="1"/>
</dbReference>
<dbReference type="GO" id="GO:0003676">
    <property type="term" value="F:nucleic acid binding"/>
    <property type="evidence" value="ECO:0007669"/>
    <property type="project" value="InterPro"/>
</dbReference>
<dbReference type="GO" id="GO:0004519">
    <property type="term" value="F:endonuclease activity"/>
    <property type="evidence" value="ECO:0007669"/>
    <property type="project" value="InterPro"/>
</dbReference>
<dbReference type="EMBL" id="CP015506">
    <property type="protein sequence ID" value="AND41431.1"/>
    <property type="molecule type" value="Genomic_DNA"/>
</dbReference>
<dbReference type="Proteomes" id="UP000077856">
    <property type="component" value="Chromosome"/>
</dbReference>
<dbReference type="InterPro" id="IPR002711">
    <property type="entry name" value="HNH"/>
</dbReference>
<gene>
    <name evidence="2" type="ORF">A361_20450</name>
</gene>
<dbReference type="InterPro" id="IPR003615">
    <property type="entry name" value="HNH_nuc"/>
</dbReference>
<dbReference type="AlphaFoldDB" id="A0A169FW43"/>
<dbReference type="RefSeq" id="WP_019380158.1">
    <property type="nucleotide sequence ID" value="NZ_CP015506.1"/>
</dbReference>
<protein>
    <recommendedName>
        <fullName evidence="1">HNH domain-containing protein</fullName>
    </recommendedName>
</protein>
<feature type="domain" description="HNH" evidence="1">
    <location>
        <begin position="249"/>
        <end position="306"/>
    </location>
</feature>
<dbReference type="KEGG" id="bon:A361_20450"/>
<proteinExistence type="predicted"/>
<sequence length="325" mass="38487">MVVIWTKEVGSRGTIKGIQDANGKILKSCIQCGENKDLHEFNKNTNLKSHQLFEVLEDECLDCMVNNKAFPLFHKMKRHHDNGYHNFKKLFIEDNKRCDYEIWEFKYEPQNYVLFIKDQQKEIFFTHLFSKMQGENSTRHTAYRYFSEVYRADFFSILKSIRICSFSSGRSRPLVKRNYPISEFLTFIPTIYAADLQEIEKDIKAAEIEENSDKYQSMLEGKAVQYFGNKYERSPVNRKKALDLHGFCCKVCDFNFEKVYGERGKEFIEVHHIKPLHTLRGKQEFFDPRTDLIPVCSNCHRIIHRRPDNVLSIDEMKKIVNKMNS</sequence>
<dbReference type="STRING" id="1196031.A361_20450"/>
<name>A0A169FW43_9BACI</name>
<evidence type="ECO:0000313" key="2">
    <source>
        <dbReference type="EMBL" id="AND41431.1"/>
    </source>
</evidence>
<evidence type="ECO:0000259" key="1">
    <source>
        <dbReference type="Pfam" id="PF01844"/>
    </source>
</evidence>
<accession>A0A169FW43</accession>
<dbReference type="GO" id="GO:0008270">
    <property type="term" value="F:zinc ion binding"/>
    <property type="evidence" value="ECO:0007669"/>
    <property type="project" value="InterPro"/>
</dbReference>
<dbReference type="CDD" id="cd00085">
    <property type="entry name" value="HNHc"/>
    <property type="match status" value="1"/>
</dbReference>
<evidence type="ECO:0000313" key="3">
    <source>
        <dbReference type="Proteomes" id="UP000077856"/>
    </source>
</evidence>